<dbReference type="Pfam" id="PF25861">
    <property type="entry name" value="PglZ_2nd"/>
    <property type="match status" value="1"/>
</dbReference>
<protein>
    <submittedName>
        <fullName evidence="5">PglZ domain-containing protein</fullName>
    </submittedName>
</protein>
<evidence type="ECO:0000259" key="3">
    <source>
        <dbReference type="Pfam" id="PF25862"/>
    </source>
</evidence>
<dbReference type="AlphaFoldDB" id="A0A1M6H512"/>
<reference evidence="5 6" key="1">
    <citation type="submission" date="2016-11" db="EMBL/GenBank/DDBJ databases">
        <authorList>
            <person name="Jaros S."/>
            <person name="Januszkiewicz K."/>
            <person name="Wedrychowicz H."/>
        </authorList>
    </citation>
    <scope>NUCLEOTIDE SEQUENCE [LARGE SCALE GENOMIC DNA]</scope>
    <source>
        <strain evidence="5 6">CGMCC 4.5723</strain>
    </source>
</reference>
<evidence type="ECO:0000259" key="4">
    <source>
        <dbReference type="Pfam" id="PF25863"/>
    </source>
</evidence>
<dbReference type="InterPro" id="IPR058880">
    <property type="entry name" value="PglZ_N"/>
</dbReference>
<dbReference type="NCBIfam" id="NF033446">
    <property type="entry name" value="BREX_PglZ_2"/>
    <property type="match status" value="1"/>
</dbReference>
<dbReference type="Proteomes" id="UP000184452">
    <property type="component" value="Unassembled WGS sequence"/>
</dbReference>
<dbReference type="InterPro" id="IPR058882">
    <property type="entry name" value="PglZ_C"/>
</dbReference>
<evidence type="ECO:0000313" key="5">
    <source>
        <dbReference type="EMBL" id="SHJ17275.1"/>
    </source>
</evidence>
<dbReference type="SUPFAM" id="SSF53649">
    <property type="entry name" value="Alkaline phosphatase-like"/>
    <property type="match status" value="1"/>
</dbReference>
<evidence type="ECO:0000259" key="2">
    <source>
        <dbReference type="Pfam" id="PF25861"/>
    </source>
</evidence>
<evidence type="ECO:0000313" key="6">
    <source>
        <dbReference type="Proteomes" id="UP000184452"/>
    </source>
</evidence>
<accession>A0A1M6H512</accession>
<dbReference type="STRING" id="758803.SAMN05421803_10437"/>
<dbReference type="InterPro" id="IPR047992">
    <property type="entry name" value="BREX_PglZ"/>
</dbReference>
<gene>
    <name evidence="5" type="ORF">SAMN05421803_10437</name>
</gene>
<dbReference type="EMBL" id="FQZK01000004">
    <property type="protein sequence ID" value="SHJ17275.1"/>
    <property type="molecule type" value="Genomic_DNA"/>
</dbReference>
<sequence>MSATTTAVPRLTLAALTQHLSSQKSLKDSLTGADRRRAVLLRSAPEWSGPAEHAWDGDRCARVAAAPSPLAVHELVIDHLARTDGARVLVVLTDREQDELDPAVLARVHKQRVEDVDGWDVVREVFGAEAVDPRLKDEVWASESLLDALPPGGWPRLPGGTLARRHALAELALRRLRLGRYGDNGDQATDGSGGLDTPTLLRWATVPGNTELLLALRGPERSGLEAFLGEPEQAGPAGRVLVALVEAGHGQDALAYGLVCSALWNDRYDPDAAAYRARGRAERWLGEEPPAQGEALDVLLTVFGRSCFDYVSTLFTVGRQGGDGARAALRITAPALDRAARLADQFGAGTAAAHSPLLREGLDTRFATAGRVLADGLPEEAAAALARLEAHGLAQDRDTRVRVERVRMGYRLVRWLSTDPATETETVASGVNRQISDTGWVDRALDHIEAGGDPEPELRAAYARLGARVRDRLHEIDRSFARTLATWTAAGTGPGSMLTVETFLDRVVRPVVADKAGYRVLLLVLDGMSAAIAAELAEELRLRWAEYDPLPGTADSPPRRRGMAAALPTLTAVSRTSLFAGKLMKGSQADERRLFPQHRFWRGAPAAAFHKDALRIEQTGDPFDAALTEALTDGRTHVAVVLNTIDDRLAKEQKLGNGAWELNDVGKLPELLTVAAEQGMAVILTSDHGHVVDRHGSAVAADAVGSARHREPGGFLQDNEIALSGPRVVWPEPGAEIVALWDADSRYTAQKAGYHGGASPAEFTIPVLAFLPFGAEPPKGWRELGDQQPRWWGTDEPTEPSRPAGAVAPSPVRKPKPARRRDEQYRDQGALFEVAPTDSPEHTAPARDEAAAQDGPVAKLMESTLFQVQVDLLARRPNPAALDRIRRAVEILLDAGTLSTTALAQRVGHPQGRADGFAAVLRQLLNYDGVQVLETLSDGRTLRLNPALLREQFELE</sequence>
<organism evidence="5 6">
    <name type="scientific">Nocardiopsis flavescens</name>
    <dbReference type="NCBI Taxonomy" id="758803"/>
    <lineage>
        <taxon>Bacteria</taxon>
        <taxon>Bacillati</taxon>
        <taxon>Actinomycetota</taxon>
        <taxon>Actinomycetes</taxon>
        <taxon>Streptosporangiales</taxon>
        <taxon>Nocardiopsidaceae</taxon>
        <taxon>Nocardiopsis</taxon>
    </lineage>
</organism>
<dbReference type="InterPro" id="IPR058881">
    <property type="entry name" value="PglZ_2nd"/>
</dbReference>
<feature type="domain" description="Alkaline phosphatase-like protein PglZ second" evidence="2">
    <location>
        <begin position="196"/>
        <end position="357"/>
    </location>
</feature>
<feature type="domain" description="Alkaline phosphatase-like protein PglZ C-terminal" evidence="4">
    <location>
        <begin position="853"/>
        <end position="954"/>
    </location>
</feature>
<dbReference type="InterPro" id="IPR017850">
    <property type="entry name" value="Alkaline_phosphatase_core_sf"/>
</dbReference>
<keyword evidence="6" id="KW-1185">Reference proteome</keyword>
<dbReference type="Pfam" id="PF25862">
    <property type="entry name" value="PglZ_1st"/>
    <property type="match status" value="1"/>
</dbReference>
<feature type="region of interest" description="Disordered" evidence="1">
    <location>
        <begin position="779"/>
        <end position="826"/>
    </location>
</feature>
<proteinExistence type="predicted"/>
<dbReference type="RefSeq" id="WP_073377649.1">
    <property type="nucleotide sequence ID" value="NZ_FQZK01000004.1"/>
</dbReference>
<dbReference type="OrthoDB" id="6725302at2"/>
<evidence type="ECO:0000256" key="1">
    <source>
        <dbReference type="SAM" id="MobiDB-lite"/>
    </source>
</evidence>
<feature type="domain" description="Alkaline phosphatase-like protein PglZ N-terminal" evidence="3">
    <location>
        <begin position="15"/>
        <end position="117"/>
    </location>
</feature>
<name>A0A1M6H512_9ACTN</name>
<dbReference type="Pfam" id="PF25863">
    <property type="entry name" value="PglZ_C"/>
    <property type="match status" value="1"/>
</dbReference>
<dbReference type="Pfam" id="PF08665">
    <property type="entry name" value="PglZ"/>
    <property type="match status" value="1"/>
</dbReference>